<evidence type="ECO:0000313" key="17">
    <source>
        <dbReference type="Proteomes" id="UP000008827"/>
    </source>
</evidence>
<dbReference type="InterPro" id="IPR056561">
    <property type="entry name" value="NFP_LYK_LysM1"/>
</dbReference>
<dbReference type="OMA" id="HEYARPA"/>
<keyword evidence="7 11" id="KW-1133">Transmembrane helix</keyword>
<dbReference type="AlphaFoldDB" id="I1JCT5"/>
<dbReference type="PANTHER" id="PTHR45927">
    <property type="entry name" value="LYSM-DOMAIN RECEPTOR-LIKE KINASE-RELATED"/>
    <property type="match status" value="1"/>
</dbReference>
<dbReference type="SMART" id="SM00257">
    <property type="entry name" value="LysM"/>
    <property type="match status" value="2"/>
</dbReference>
<dbReference type="GO" id="GO:0005886">
    <property type="term" value="C:plasma membrane"/>
    <property type="evidence" value="ECO:0007669"/>
    <property type="project" value="UniProtKB-SubCell"/>
</dbReference>
<protein>
    <recommendedName>
        <fullName evidence="18">LysM domain receptor-like kinase 4</fullName>
    </recommendedName>
</protein>
<feature type="domain" description="Protein kinase" evidence="13">
    <location>
        <begin position="311"/>
        <end position="638"/>
    </location>
</feature>
<dbReference type="GeneID" id="100806077"/>
<evidence type="ECO:0000256" key="6">
    <source>
        <dbReference type="ARBA" id="ARBA00022840"/>
    </source>
</evidence>
<dbReference type="Gramene" id="KRH69962">
    <property type="protein sequence ID" value="KRH69962"/>
    <property type="gene ID" value="GLYMA_02G059700"/>
</dbReference>
<dbReference type="Proteomes" id="UP000008827">
    <property type="component" value="Chromosome 2"/>
</dbReference>
<proteinExistence type="predicted"/>
<feature type="compositionally biased region" description="Pro residues" evidence="10">
    <location>
        <begin position="254"/>
        <end position="266"/>
    </location>
</feature>
<dbReference type="PROSITE" id="PS51782">
    <property type="entry name" value="LYSM"/>
    <property type="match status" value="1"/>
</dbReference>
<dbReference type="InterPro" id="IPR056562">
    <property type="entry name" value="LysM2_CERK1_LYK3_4_5"/>
</dbReference>
<keyword evidence="4 12" id="KW-0732">Signal</keyword>
<dbReference type="KEGG" id="gmx:100806077"/>
<dbReference type="SMR" id="I1JCT5"/>
<evidence type="ECO:0000313" key="16">
    <source>
        <dbReference type="EnsemblPlants" id="KRH69962"/>
    </source>
</evidence>
<evidence type="ECO:0000313" key="15">
    <source>
        <dbReference type="EMBL" id="KRH69962.1"/>
    </source>
</evidence>
<dbReference type="SUPFAM" id="SSF56112">
    <property type="entry name" value="Protein kinase-like (PK-like)"/>
    <property type="match status" value="1"/>
</dbReference>
<keyword evidence="17" id="KW-1185">Reference proteome</keyword>
<evidence type="ECO:0000256" key="9">
    <source>
        <dbReference type="ARBA" id="ARBA00023157"/>
    </source>
</evidence>
<dbReference type="Gene3D" id="3.10.350.10">
    <property type="entry name" value="LysM domain"/>
    <property type="match status" value="2"/>
</dbReference>
<keyword evidence="8 11" id="KW-0472">Membrane</keyword>
<dbReference type="Gene3D" id="1.10.510.10">
    <property type="entry name" value="Transferase(Phosphotransferase) domain 1"/>
    <property type="match status" value="1"/>
</dbReference>
<keyword evidence="6" id="KW-0067">ATP-binding</keyword>
<dbReference type="GO" id="GO:0051707">
    <property type="term" value="P:response to other organism"/>
    <property type="evidence" value="ECO:0007669"/>
    <property type="project" value="UniProtKB-ARBA"/>
</dbReference>
<dbReference type="PANTHER" id="PTHR45927:SF11">
    <property type="entry name" value="LYSM DOMAIN RECEPTOR-LIKE KINASE 4"/>
    <property type="match status" value="1"/>
</dbReference>
<keyword evidence="9" id="KW-1015">Disulfide bond</keyword>
<keyword evidence="2" id="KW-1003">Cell membrane</keyword>
<dbReference type="eggNOG" id="ENOG502QSFN">
    <property type="taxonomic scope" value="Eukaryota"/>
</dbReference>
<reference evidence="16" key="2">
    <citation type="submission" date="2018-02" db="UniProtKB">
        <authorList>
            <consortium name="EnsemblPlants"/>
        </authorList>
    </citation>
    <scope>IDENTIFICATION</scope>
    <source>
        <strain evidence="16">Williams 82</strain>
    </source>
</reference>
<evidence type="ECO:0000256" key="3">
    <source>
        <dbReference type="ARBA" id="ARBA00022692"/>
    </source>
</evidence>
<evidence type="ECO:0000256" key="8">
    <source>
        <dbReference type="ARBA" id="ARBA00023136"/>
    </source>
</evidence>
<comment type="subcellular location">
    <subcellularLocation>
        <location evidence="1">Cell membrane</location>
        <topology evidence="1">Single-pass membrane protein</topology>
    </subcellularLocation>
</comment>
<dbReference type="InterPro" id="IPR000719">
    <property type="entry name" value="Prot_kinase_dom"/>
</dbReference>
<dbReference type="InterPro" id="IPR011009">
    <property type="entry name" value="Kinase-like_dom_sf"/>
</dbReference>
<evidence type="ECO:0000256" key="7">
    <source>
        <dbReference type="ARBA" id="ARBA00022989"/>
    </source>
</evidence>
<dbReference type="RefSeq" id="XP_003519907.1">
    <property type="nucleotide sequence ID" value="XM_003519859.4"/>
</dbReference>
<dbReference type="GO" id="GO:0005524">
    <property type="term" value="F:ATP binding"/>
    <property type="evidence" value="ECO:0007669"/>
    <property type="project" value="UniProtKB-KW"/>
</dbReference>
<reference evidence="15 16" key="1">
    <citation type="journal article" date="2010" name="Nature">
        <title>Genome sequence of the palaeopolyploid soybean.</title>
        <authorList>
            <person name="Schmutz J."/>
            <person name="Cannon S.B."/>
            <person name="Schlueter J."/>
            <person name="Ma J."/>
            <person name="Mitros T."/>
            <person name="Nelson W."/>
            <person name="Hyten D.L."/>
            <person name="Song Q."/>
            <person name="Thelen J.J."/>
            <person name="Cheng J."/>
            <person name="Xu D."/>
            <person name="Hellsten U."/>
            <person name="May G.D."/>
            <person name="Yu Y."/>
            <person name="Sakurai T."/>
            <person name="Umezawa T."/>
            <person name="Bhattacharyya M.K."/>
            <person name="Sandhu D."/>
            <person name="Valliyodan B."/>
            <person name="Lindquist E."/>
            <person name="Peto M."/>
            <person name="Grant D."/>
            <person name="Shu S."/>
            <person name="Goodstein D."/>
            <person name="Barry K."/>
            <person name="Futrell-Griggs M."/>
            <person name="Abernathy B."/>
            <person name="Du J."/>
            <person name="Tian Z."/>
            <person name="Zhu L."/>
            <person name="Gill N."/>
            <person name="Joshi T."/>
            <person name="Libault M."/>
            <person name="Sethuraman A."/>
            <person name="Zhang X.-C."/>
            <person name="Shinozaki K."/>
            <person name="Nguyen H.T."/>
            <person name="Wing R.A."/>
            <person name="Cregan P."/>
            <person name="Specht J."/>
            <person name="Grimwood J."/>
            <person name="Rokhsar D."/>
            <person name="Stacey G."/>
            <person name="Shoemaker R.C."/>
            <person name="Jackson S.A."/>
        </authorList>
    </citation>
    <scope>NUCLEOTIDE SEQUENCE [LARGE SCALE GENOMIC DNA]</scope>
    <source>
        <strain evidence="16">cv. Williams 82</strain>
        <tissue evidence="15">Callus</tissue>
    </source>
</reference>
<dbReference type="EMBL" id="CM000835">
    <property type="protein sequence ID" value="KRH69962.1"/>
    <property type="molecule type" value="Genomic_DNA"/>
</dbReference>
<dbReference type="InterPro" id="IPR018392">
    <property type="entry name" value="LysM"/>
</dbReference>
<evidence type="ECO:0000256" key="10">
    <source>
        <dbReference type="SAM" id="MobiDB-lite"/>
    </source>
</evidence>
<reference evidence="15" key="3">
    <citation type="submission" date="2018-07" db="EMBL/GenBank/DDBJ databases">
        <title>WGS assembly of Glycine max.</title>
        <authorList>
            <person name="Schmutz J."/>
            <person name="Cannon S."/>
            <person name="Schlueter J."/>
            <person name="Ma J."/>
            <person name="Mitros T."/>
            <person name="Nelson W."/>
            <person name="Hyten D."/>
            <person name="Song Q."/>
            <person name="Thelen J."/>
            <person name="Cheng J."/>
            <person name="Xu D."/>
            <person name="Hellsten U."/>
            <person name="May G."/>
            <person name="Yu Y."/>
            <person name="Sakurai T."/>
            <person name="Umezawa T."/>
            <person name="Bhattacharyya M."/>
            <person name="Sandhu D."/>
            <person name="Valliyodan B."/>
            <person name="Lindquist E."/>
            <person name="Peto M."/>
            <person name="Grant D."/>
            <person name="Shu S."/>
            <person name="Goodstein D."/>
            <person name="Barry K."/>
            <person name="Futrell-Griggs M."/>
            <person name="Abernathy B."/>
            <person name="Du J."/>
            <person name="Tian Z."/>
            <person name="Zhu L."/>
            <person name="Gill N."/>
            <person name="Joshi T."/>
            <person name="Libault M."/>
            <person name="Sethuraman A."/>
            <person name="Zhang X."/>
            <person name="Shinozaki K."/>
            <person name="Nguyen H."/>
            <person name="Wing R."/>
            <person name="Cregan P."/>
            <person name="Specht J."/>
            <person name="Grimwood J."/>
            <person name="Rokhsar D."/>
            <person name="Stacey G."/>
            <person name="Shoemaker R."/>
            <person name="Jackson S."/>
        </authorList>
    </citation>
    <scope>NUCLEOTIDE SEQUENCE</scope>
    <source>
        <tissue evidence="15">Callus</tissue>
    </source>
</reference>
<evidence type="ECO:0008006" key="18">
    <source>
        <dbReference type="Google" id="ProtNLM"/>
    </source>
</evidence>
<dbReference type="STRING" id="3847.I1JCT5"/>
<dbReference type="InterPro" id="IPR052611">
    <property type="entry name" value="Plant_RLK_LysM"/>
</dbReference>
<dbReference type="OrthoDB" id="4062651at2759"/>
<dbReference type="PaxDb" id="3847-GLYMA02G06700.1"/>
<feature type="chain" id="PRO_5014577032" description="LysM domain receptor-like kinase 4" evidence="12">
    <location>
        <begin position="29"/>
        <end position="660"/>
    </location>
</feature>
<dbReference type="Pfam" id="PF23472">
    <property type="entry name" value="LysM2_CERK1_LYK3_4_5"/>
    <property type="match status" value="1"/>
</dbReference>
<dbReference type="InterPro" id="IPR036779">
    <property type="entry name" value="LysM_dom_sf"/>
</dbReference>
<dbReference type="InterPro" id="IPR056563">
    <property type="entry name" value="LysM3_LYK4_5"/>
</dbReference>
<evidence type="ECO:0000256" key="5">
    <source>
        <dbReference type="ARBA" id="ARBA00022741"/>
    </source>
</evidence>
<accession>I1JCT5</accession>
<dbReference type="FunCoup" id="I1JCT5">
    <property type="interactions" value="326"/>
</dbReference>
<dbReference type="HOGENOM" id="CLU_000288_99_1_1"/>
<dbReference type="SMART" id="SM00220">
    <property type="entry name" value="S_TKc"/>
    <property type="match status" value="1"/>
</dbReference>
<dbReference type="Pfam" id="PF23473">
    <property type="entry name" value="LysM3_LYK4_5"/>
    <property type="match status" value="1"/>
</dbReference>
<dbReference type="FunFam" id="1.10.510.10:FF:000468">
    <property type="entry name" value="PTI1-like tyrosine-protein kinase 3"/>
    <property type="match status" value="1"/>
</dbReference>
<dbReference type="PROSITE" id="PS50011">
    <property type="entry name" value="PROTEIN_KINASE_DOM"/>
    <property type="match status" value="1"/>
</dbReference>
<feature type="domain" description="LysM" evidence="14">
    <location>
        <begin position="195"/>
        <end position="240"/>
    </location>
</feature>
<keyword evidence="3 11" id="KW-0812">Transmembrane</keyword>
<gene>
    <name evidence="16" type="primary">LOC100806077</name>
    <name evidence="15" type="ORF">GLYMA_02G059700</name>
</gene>
<organism evidence="16">
    <name type="scientific">Glycine max</name>
    <name type="common">Soybean</name>
    <name type="synonym">Glycine hispida</name>
    <dbReference type="NCBI Taxonomy" id="3847"/>
    <lineage>
        <taxon>Eukaryota</taxon>
        <taxon>Viridiplantae</taxon>
        <taxon>Streptophyta</taxon>
        <taxon>Embryophyta</taxon>
        <taxon>Tracheophyta</taxon>
        <taxon>Spermatophyta</taxon>
        <taxon>Magnoliopsida</taxon>
        <taxon>eudicotyledons</taxon>
        <taxon>Gunneridae</taxon>
        <taxon>Pentapetalae</taxon>
        <taxon>rosids</taxon>
        <taxon>fabids</taxon>
        <taxon>Fabales</taxon>
        <taxon>Fabaceae</taxon>
        <taxon>Papilionoideae</taxon>
        <taxon>50 kb inversion clade</taxon>
        <taxon>NPAAA clade</taxon>
        <taxon>indigoferoid/millettioid clade</taxon>
        <taxon>Phaseoleae</taxon>
        <taxon>Glycine</taxon>
        <taxon>Glycine subgen. Soja</taxon>
    </lineage>
</organism>
<feature type="transmembrane region" description="Helical" evidence="11">
    <location>
        <begin position="277"/>
        <end position="300"/>
    </location>
</feature>
<evidence type="ECO:0000259" key="14">
    <source>
        <dbReference type="PROSITE" id="PS51782"/>
    </source>
</evidence>
<dbReference type="Gene3D" id="3.30.200.20">
    <property type="entry name" value="Phosphorylase Kinase, domain 1"/>
    <property type="match status" value="1"/>
</dbReference>
<dbReference type="Pfam" id="PF23446">
    <property type="entry name" value="LysM1_NFP_LYK"/>
    <property type="match status" value="1"/>
</dbReference>
<dbReference type="Pfam" id="PF00069">
    <property type="entry name" value="Pkinase"/>
    <property type="match status" value="1"/>
</dbReference>
<evidence type="ECO:0000256" key="12">
    <source>
        <dbReference type="SAM" id="SignalP"/>
    </source>
</evidence>
<keyword evidence="5" id="KW-0547">Nucleotide-binding</keyword>
<evidence type="ECO:0000256" key="11">
    <source>
        <dbReference type="SAM" id="Phobius"/>
    </source>
</evidence>
<dbReference type="EnsemblPlants" id="KRH69962">
    <property type="protein sequence ID" value="KRH69962"/>
    <property type="gene ID" value="GLYMA_02G059700"/>
</dbReference>
<dbReference type="GO" id="GO:0004672">
    <property type="term" value="F:protein kinase activity"/>
    <property type="evidence" value="ECO:0007669"/>
    <property type="project" value="InterPro"/>
</dbReference>
<name>I1JCT5_SOYBN</name>
<evidence type="ECO:0000256" key="2">
    <source>
        <dbReference type="ARBA" id="ARBA00022475"/>
    </source>
</evidence>
<feature type="signal peptide" evidence="12">
    <location>
        <begin position="1"/>
        <end position="28"/>
    </location>
</feature>
<evidence type="ECO:0000259" key="13">
    <source>
        <dbReference type="PROSITE" id="PS50011"/>
    </source>
</evidence>
<feature type="region of interest" description="Disordered" evidence="10">
    <location>
        <begin position="243"/>
        <end position="272"/>
    </location>
</feature>
<sequence length="660" mass="72791">MNLFPMITTTIFTLIMLCSMSVVVHVQGKQPYVGLATTACGQTGNSNSMRGYTCNGVNPSCQAYLTFRAQPLYNTVPSISALLGSDSSQLSVANSVSEDGTFETNKLVIVPINCSCSGNNNNQYYQFNTSYEVERGDSYFVIANNTFEGLSTCQALQDQNNIPEGDLMPGNELIVPLRCACPSKNQTEQGVKYLLSYLVASNHIVWLIGERFGVSSETIVEANTLSSQQPIIHPFTTLLVPLQDEPSSNQTSEPSPPPSTPPPPPLSSSSGRSSKTWVYAVVGVVGAIALISSVLCAIVFRTRYLKGGNKRKDDSLIVSDSFVAVAIEKPQEKKLEEEESENLAEIISGISESFKVYRYEELQSATNGFSPSCCIKGSVYRGFINGDLAAIKKIDGDVSKEIELLSKVNHSNVIRLSGVCFNGGYWYLVYEYAANGYLSDWINIKGKFLSWTQRIQIALDVATGLDYLHSFTSPPHVHKDLKSGNILLDSDFRAKISNFRLARSVEREGSEGDQYVMTRHIVGTRGYMAPEYLENGLVSTKLDVYAFGVLMLEMLTGKDVADVYAEGNIANLFDVLSAVLDEEGEHLRLSEFMDPSLKGNYPMELAVFVARMIETCIKKDPASRPDMHEIVSSLSKALDSSLRWETSMERKFRFYKGFLN</sequence>
<evidence type="ECO:0000256" key="1">
    <source>
        <dbReference type="ARBA" id="ARBA00004162"/>
    </source>
</evidence>
<evidence type="ECO:0000256" key="4">
    <source>
        <dbReference type="ARBA" id="ARBA00022729"/>
    </source>
</evidence>